<dbReference type="VEuPathDB" id="CryptoDB:Cvel_29238"/>
<dbReference type="AlphaFoldDB" id="A0A0G4HMX1"/>
<evidence type="ECO:0000313" key="2">
    <source>
        <dbReference type="EMBL" id="CEM45461.1"/>
    </source>
</evidence>
<evidence type="ECO:0000256" key="1">
    <source>
        <dbReference type="SAM" id="MobiDB-lite"/>
    </source>
</evidence>
<dbReference type="EMBL" id="CDMZ01003194">
    <property type="protein sequence ID" value="CEM45461.1"/>
    <property type="molecule type" value="Genomic_DNA"/>
</dbReference>
<organism evidence="2">
    <name type="scientific">Chromera velia CCMP2878</name>
    <dbReference type="NCBI Taxonomy" id="1169474"/>
    <lineage>
        <taxon>Eukaryota</taxon>
        <taxon>Sar</taxon>
        <taxon>Alveolata</taxon>
        <taxon>Colpodellida</taxon>
        <taxon>Chromeraceae</taxon>
        <taxon>Chromera</taxon>
    </lineage>
</organism>
<feature type="compositionally biased region" description="Basic and acidic residues" evidence="1">
    <location>
        <begin position="25"/>
        <end position="38"/>
    </location>
</feature>
<gene>
    <name evidence="2" type="ORF">Cvel_29238</name>
</gene>
<feature type="region of interest" description="Disordered" evidence="1">
    <location>
        <begin position="23"/>
        <end position="56"/>
    </location>
</feature>
<sequence length="67" mass="8004">MQNTRDINHVFGPREYALEGFPAERAQHHQSYDPERVNKPAWDIEGEGNARDEKPFRYDYLQEEQLL</sequence>
<name>A0A0G4HMX1_9ALVE</name>
<accession>A0A0G4HMX1</accession>
<protein>
    <submittedName>
        <fullName evidence="2">Uncharacterized protein</fullName>
    </submittedName>
</protein>
<proteinExistence type="predicted"/>
<reference evidence="2" key="1">
    <citation type="submission" date="2014-11" db="EMBL/GenBank/DDBJ databases">
        <authorList>
            <person name="Otto D Thomas"/>
            <person name="Naeem Raeece"/>
        </authorList>
    </citation>
    <scope>NUCLEOTIDE SEQUENCE</scope>
</reference>